<gene>
    <name evidence="7" type="ORF">GPM918_LOCUS17077</name>
    <name evidence="6" type="ORF">OVA965_LOCUS10199</name>
    <name evidence="9" type="ORF">SRO942_LOCUS17076</name>
    <name evidence="8" type="ORF">TMI583_LOCUS10196</name>
</gene>
<comment type="similarity">
    <text evidence="3">Belongs to the TRAFAC class dynamin-like GTPase superfamily. GB1/RHD3 GTPase family.</text>
</comment>
<dbReference type="PANTHER" id="PTHR22796:SF1">
    <property type="entry name" value="VWFA DOMAIN-CONTAINING PROTEIN"/>
    <property type="match status" value="1"/>
</dbReference>
<feature type="domain" description="VLIG-type G" evidence="5">
    <location>
        <begin position="142"/>
        <end position="251"/>
    </location>
</feature>
<dbReference type="PANTHER" id="PTHR22796">
    <property type="entry name" value="URG4-RELATED"/>
    <property type="match status" value="1"/>
</dbReference>
<evidence type="ECO:0000313" key="6">
    <source>
        <dbReference type="EMBL" id="CAF0912558.1"/>
    </source>
</evidence>
<dbReference type="OrthoDB" id="2135133at2759"/>
<evidence type="ECO:0000259" key="5">
    <source>
        <dbReference type="PROSITE" id="PS51717"/>
    </source>
</evidence>
<dbReference type="EMBL" id="CAJNOK010003741">
    <property type="protein sequence ID" value="CAF0912558.1"/>
    <property type="molecule type" value="Genomic_DNA"/>
</dbReference>
<dbReference type="GO" id="GO:0005525">
    <property type="term" value="F:GTP binding"/>
    <property type="evidence" value="ECO:0007669"/>
    <property type="project" value="UniProtKB-KW"/>
</dbReference>
<feature type="domain" description="GB1/RHD3-type G" evidence="4">
    <location>
        <begin position="142"/>
        <end position="172"/>
    </location>
</feature>
<evidence type="ECO:0000256" key="1">
    <source>
        <dbReference type="ARBA" id="ARBA00022741"/>
    </source>
</evidence>
<keyword evidence="2" id="KW-0342">GTP-binding</keyword>
<dbReference type="Proteomes" id="UP000682733">
    <property type="component" value="Unassembled WGS sequence"/>
</dbReference>
<dbReference type="EMBL" id="CAJNOQ010004618">
    <property type="protein sequence ID" value="CAF1067040.1"/>
    <property type="molecule type" value="Genomic_DNA"/>
</dbReference>
<dbReference type="Proteomes" id="UP000663829">
    <property type="component" value="Unassembled WGS sequence"/>
</dbReference>
<organism evidence="7 10">
    <name type="scientific">Didymodactylos carnosus</name>
    <dbReference type="NCBI Taxonomy" id="1234261"/>
    <lineage>
        <taxon>Eukaryota</taxon>
        <taxon>Metazoa</taxon>
        <taxon>Spiralia</taxon>
        <taxon>Gnathifera</taxon>
        <taxon>Rotifera</taxon>
        <taxon>Eurotatoria</taxon>
        <taxon>Bdelloidea</taxon>
        <taxon>Philodinida</taxon>
        <taxon>Philodinidae</taxon>
        <taxon>Didymodactylos</taxon>
    </lineage>
</organism>
<evidence type="ECO:0008006" key="11">
    <source>
        <dbReference type="Google" id="ProtNLM"/>
    </source>
</evidence>
<dbReference type="EMBL" id="CAJOBC010004618">
    <property type="protein sequence ID" value="CAF3834602.1"/>
    <property type="molecule type" value="Genomic_DNA"/>
</dbReference>
<dbReference type="Gene3D" id="3.40.50.300">
    <property type="entry name" value="P-loop containing nucleotide triphosphate hydrolases"/>
    <property type="match status" value="1"/>
</dbReference>
<dbReference type="Proteomes" id="UP000677228">
    <property type="component" value="Unassembled WGS sequence"/>
</dbReference>
<reference evidence="7" key="1">
    <citation type="submission" date="2021-02" db="EMBL/GenBank/DDBJ databases">
        <authorList>
            <person name="Nowell W R."/>
        </authorList>
    </citation>
    <scope>NUCLEOTIDE SEQUENCE</scope>
</reference>
<dbReference type="Pfam" id="PF25683">
    <property type="entry name" value="URGCP_GTPase"/>
    <property type="match status" value="1"/>
</dbReference>
<dbReference type="AlphaFoldDB" id="A0A814LLJ3"/>
<dbReference type="Proteomes" id="UP000681722">
    <property type="component" value="Unassembled WGS sequence"/>
</dbReference>
<dbReference type="InterPro" id="IPR030386">
    <property type="entry name" value="G_GB1_RHD3_dom"/>
</dbReference>
<evidence type="ECO:0000313" key="9">
    <source>
        <dbReference type="EMBL" id="CAF3834602.1"/>
    </source>
</evidence>
<name>A0A814LLJ3_9BILA</name>
<sequence>MFRINEELYQLELNSNETKPTNDDSNPTECGKIFDHFVDLLKSENMLMSLDLLSAELKCERTALGGDKLASELKIEDAFLSLEVLWRNSIVCYDHTPSDIQNLIRKAYYEFIASGFPFEIIDGDNFHFQHQFLEKVLKYFQGQKILVISIIGPQNSGKSTLLNYMFGTLFDVRDGRCTRGIYGSLVKTNVGTKIGKTDFDYILLIDTEGLLSIEKGDKEYDRRLVLFCLAVSHLVIVNMLSDINEALKDILTLCADSLKELGVNKVNQPKVHFVINQKADPNIENHIASINKIIADLKEKELSEVIDISTDTFHTLPSAFNRIRTSTDTKRPCFIRTEPDFIERTQELCDKIIQSAKSCYGRTDEMFSDPRQWLNTSVTIFDTLQKFPDLTYFKDINERRQDDQIRKDIGERISRILSANSREQMIKESLDKNEGEIRQLFQAQFQIHQDDFDNELENTLKVVKASDRIRDRSRQFLKRQITEISNAWCAAAVRACDRKEMEELVSNGAGDLRQLIVFNIIGGGEVMNHEKATQKFEAMWKENLIRIKNSFNPIAQLRSAIKFVYGNYNIFEKQCLPAKEYVLMASDLIESLSNHKSLEDVARGVKKAFDESAVNLKKNAIEDHRSYTNTISISYTQDTIYNFTHLDTQMLTDYYMSIQRTNEEASDRTKHKKNEQFKTFVQKGYEKVKNTVCGTKPKPEPLPFNFRTEVRNRIYTEMENPLKTSNILITSNLFDKIIERTMDEINGDGTEY</sequence>
<dbReference type="PROSITE" id="PS51715">
    <property type="entry name" value="G_GB1_RHD3"/>
    <property type="match status" value="1"/>
</dbReference>
<protein>
    <recommendedName>
        <fullName evidence="11">VLIG-type G domain-containing protein</fullName>
    </recommendedName>
</protein>
<dbReference type="EMBL" id="CAJOBA010003743">
    <property type="protein sequence ID" value="CAF3691422.1"/>
    <property type="molecule type" value="Genomic_DNA"/>
</dbReference>
<evidence type="ECO:0000256" key="3">
    <source>
        <dbReference type="PROSITE-ProRule" id="PRU01052"/>
    </source>
</evidence>
<evidence type="ECO:0000256" key="2">
    <source>
        <dbReference type="ARBA" id="ARBA00023134"/>
    </source>
</evidence>
<evidence type="ECO:0000313" key="10">
    <source>
        <dbReference type="Proteomes" id="UP000663829"/>
    </source>
</evidence>
<dbReference type="SUPFAM" id="SSF52540">
    <property type="entry name" value="P-loop containing nucleoside triphosphate hydrolases"/>
    <property type="match status" value="1"/>
</dbReference>
<keyword evidence="1" id="KW-0547">Nucleotide-binding</keyword>
<proteinExistence type="inferred from homology"/>
<keyword evidence="10" id="KW-1185">Reference proteome</keyword>
<evidence type="ECO:0000259" key="4">
    <source>
        <dbReference type="PROSITE" id="PS51715"/>
    </source>
</evidence>
<comment type="caution">
    <text evidence="7">The sequence shown here is derived from an EMBL/GenBank/DDBJ whole genome shotgun (WGS) entry which is preliminary data.</text>
</comment>
<evidence type="ECO:0000313" key="7">
    <source>
        <dbReference type="EMBL" id="CAF1067040.1"/>
    </source>
</evidence>
<dbReference type="PROSITE" id="PS51717">
    <property type="entry name" value="G_VLIG"/>
    <property type="match status" value="1"/>
</dbReference>
<accession>A0A814LLJ3</accession>
<evidence type="ECO:0000313" key="8">
    <source>
        <dbReference type="EMBL" id="CAF3691422.1"/>
    </source>
</evidence>
<dbReference type="InterPro" id="IPR030383">
    <property type="entry name" value="G_VLIG_dom"/>
</dbReference>
<dbReference type="InterPro" id="IPR027417">
    <property type="entry name" value="P-loop_NTPase"/>
</dbReference>